<accession>A0A016TSX9</accession>
<name>A0A016TSX9_9BILA</name>
<keyword evidence="2" id="KW-1185">Reference proteome</keyword>
<dbReference type="EMBL" id="JARK01001416">
    <property type="protein sequence ID" value="EYC05752.1"/>
    <property type="molecule type" value="Genomic_DNA"/>
</dbReference>
<sequence length="68" mass="7675">MLIMHKYVCTYAPARFGVNECCFSCEQPRRPCAGRMRRGPPAATRSHRSLALSLLKHNDSLDTNTLHS</sequence>
<reference evidence="2" key="1">
    <citation type="journal article" date="2015" name="Nat. Genet.">
        <title>The genome and transcriptome of the zoonotic hookworm Ancylostoma ceylanicum identify infection-specific gene families.</title>
        <authorList>
            <person name="Schwarz E.M."/>
            <person name="Hu Y."/>
            <person name="Antoshechkin I."/>
            <person name="Miller M.M."/>
            <person name="Sternberg P.W."/>
            <person name="Aroian R.V."/>
        </authorList>
    </citation>
    <scope>NUCLEOTIDE SEQUENCE</scope>
    <source>
        <strain evidence="2">HY135</strain>
    </source>
</reference>
<gene>
    <name evidence="1" type="primary">Acey_s0080.g1343</name>
    <name evidence="1" type="ORF">Y032_0080g1343</name>
</gene>
<proteinExistence type="predicted"/>
<evidence type="ECO:0000313" key="1">
    <source>
        <dbReference type="EMBL" id="EYC05752.1"/>
    </source>
</evidence>
<dbReference type="Proteomes" id="UP000024635">
    <property type="component" value="Unassembled WGS sequence"/>
</dbReference>
<organism evidence="1 2">
    <name type="scientific">Ancylostoma ceylanicum</name>
    <dbReference type="NCBI Taxonomy" id="53326"/>
    <lineage>
        <taxon>Eukaryota</taxon>
        <taxon>Metazoa</taxon>
        <taxon>Ecdysozoa</taxon>
        <taxon>Nematoda</taxon>
        <taxon>Chromadorea</taxon>
        <taxon>Rhabditida</taxon>
        <taxon>Rhabditina</taxon>
        <taxon>Rhabditomorpha</taxon>
        <taxon>Strongyloidea</taxon>
        <taxon>Ancylostomatidae</taxon>
        <taxon>Ancylostomatinae</taxon>
        <taxon>Ancylostoma</taxon>
    </lineage>
</organism>
<dbReference type="AlphaFoldDB" id="A0A016TSX9"/>
<evidence type="ECO:0000313" key="2">
    <source>
        <dbReference type="Proteomes" id="UP000024635"/>
    </source>
</evidence>
<protein>
    <submittedName>
        <fullName evidence="1">Uncharacterized protein</fullName>
    </submittedName>
</protein>
<comment type="caution">
    <text evidence="1">The sequence shown here is derived from an EMBL/GenBank/DDBJ whole genome shotgun (WGS) entry which is preliminary data.</text>
</comment>